<evidence type="ECO:0000313" key="4">
    <source>
        <dbReference type="EMBL" id="ADP36275.1"/>
    </source>
</evidence>
<dbReference type="Gene3D" id="3.40.50.450">
    <property type="match status" value="1"/>
</dbReference>
<evidence type="ECO:0000256" key="2">
    <source>
        <dbReference type="SAM" id="MobiDB-lite"/>
    </source>
</evidence>
<feature type="region of interest" description="Disordered" evidence="2">
    <location>
        <begin position="356"/>
        <end position="400"/>
    </location>
</feature>
<dbReference type="AlphaFoldDB" id="A0A0H3EDC2"/>
<feature type="compositionally biased region" description="Basic and acidic residues" evidence="2">
    <location>
        <begin position="445"/>
        <end position="460"/>
    </location>
</feature>
<feature type="region of interest" description="Disordered" evidence="2">
    <location>
        <begin position="422"/>
        <end position="460"/>
    </location>
</feature>
<dbReference type="PANTHER" id="PTHR43022:SF1">
    <property type="entry name" value="PROTEIN SMF"/>
    <property type="match status" value="1"/>
</dbReference>
<dbReference type="Pfam" id="PF02481">
    <property type="entry name" value="DNA_processg_A"/>
    <property type="match status" value="1"/>
</dbReference>
<dbReference type="RefSeq" id="WP_013390056.1">
    <property type="nucleotide sequence ID" value="NC_014638.1"/>
</dbReference>
<feature type="compositionally biased region" description="Basic and acidic residues" evidence="2">
    <location>
        <begin position="358"/>
        <end position="371"/>
    </location>
</feature>
<organism evidence="4 5">
    <name type="scientific">Bifidobacterium bifidum (strain PRL2010)</name>
    <dbReference type="NCBI Taxonomy" id="702459"/>
    <lineage>
        <taxon>Bacteria</taxon>
        <taxon>Bacillati</taxon>
        <taxon>Actinomycetota</taxon>
        <taxon>Actinomycetes</taxon>
        <taxon>Bifidobacteriales</taxon>
        <taxon>Bifidobacteriaceae</taxon>
        <taxon>Bifidobacterium</taxon>
    </lineage>
</organism>
<sequence>MTVCESDSGLCWDLDEETLARAILTFCLNTADALMTALLKGTADAWEALTLIRDSDPELRTSAGAGKVIEQAFCIGMTRWGSKPTPQAVRSFRSALATWQQRLRTLPTWDRDYLCGWFTMEGRQWIIAPHDVWWPTRLNDLALLGRCAPPLCLWGSGDRAALTSCPQPVGIVGSRGVNEYGRRLTTDIAVHAAQAGHLVVSGGAMGADAAAHRGALDAMRAYGIGRAGRTVAVFAGGLNHAGPQCNSELFDGIAENGGALVSELCPGTIPEARRFLSRNRIIAALSSTLVVTQARLRSGALNTVNWGNELQRDIHAVPGNIDMPGNSGCNRLIQEQRATIVCSVADMDDVWHAPHPPESFHDVATQRKDGSDCDVGTPRDAGILRDSSPSGGNRSSAMTESQRAIIDAIRWCRRRRIAPTAQSVAEQLRTRSGEKGLETGATEGRPTEGKPTEGKGADAVPERGMHELVAHVLSQLGTMELIGLITVENGRISIVPETGGRRRS</sequence>
<dbReference type="PATRIC" id="fig|702459.3.peg.1260"/>
<dbReference type="Proteomes" id="UP000002312">
    <property type="component" value="Chromosome"/>
</dbReference>
<evidence type="ECO:0000313" key="5">
    <source>
        <dbReference type="Proteomes" id="UP000002312"/>
    </source>
</evidence>
<accession>A0A0H3EDC2</accession>
<protein>
    <submittedName>
        <fullName evidence="4">Smf family protein</fullName>
    </submittedName>
</protein>
<dbReference type="SUPFAM" id="SSF102405">
    <property type="entry name" value="MCP/YpsA-like"/>
    <property type="match status" value="1"/>
</dbReference>
<dbReference type="EMBL" id="CP001840">
    <property type="protein sequence ID" value="ADP36275.1"/>
    <property type="molecule type" value="Genomic_DNA"/>
</dbReference>
<evidence type="ECO:0000256" key="1">
    <source>
        <dbReference type="ARBA" id="ARBA00006525"/>
    </source>
</evidence>
<dbReference type="OrthoDB" id="9785707at2"/>
<evidence type="ECO:0000259" key="3">
    <source>
        <dbReference type="PROSITE" id="PS51387"/>
    </source>
</evidence>
<dbReference type="PANTHER" id="PTHR43022">
    <property type="entry name" value="PROTEIN SMF"/>
    <property type="match status" value="1"/>
</dbReference>
<proteinExistence type="inferred from homology"/>
<comment type="similarity">
    <text evidence="1">Belongs to the DprA/Smf family.</text>
</comment>
<dbReference type="eggNOG" id="COG0758">
    <property type="taxonomic scope" value="Bacteria"/>
</dbReference>
<dbReference type="GO" id="GO:0009294">
    <property type="term" value="P:DNA-mediated transformation"/>
    <property type="evidence" value="ECO:0007669"/>
    <property type="project" value="InterPro"/>
</dbReference>
<dbReference type="GO" id="GO:0071949">
    <property type="term" value="F:FAD binding"/>
    <property type="evidence" value="ECO:0007669"/>
    <property type="project" value="InterPro"/>
</dbReference>
<reference evidence="4 5" key="1">
    <citation type="journal article" date="2010" name="Proc. Natl. Acad. Sci. U.S.A.">
        <title>Genome analysis of Bifidobacterium bifidum PRL2010 reveals metabolic pathways for host-derived glycan foraging.</title>
        <authorList>
            <person name="Turroni F."/>
            <person name="Bottacini F."/>
            <person name="Foroni E."/>
            <person name="Mulder I."/>
            <person name="Kim J.H."/>
            <person name="Zomer A."/>
            <person name="Sanchez B."/>
            <person name="Bidossi A."/>
            <person name="Ferrarini A."/>
            <person name="Giubellini V."/>
            <person name="Delledonne M."/>
            <person name="Henrissat B."/>
            <person name="Coutinho P."/>
            <person name="Oggioni M."/>
            <person name="Fitzgerald G.F."/>
            <person name="Mills D."/>
            <person name="Margolles A."/>
            <person name="Kelly D."/>
            <person name="van Sinderen D."/>
            <person name="Ventura M."/>
        </authorList>
    </citation>
    <scope>NUCLEOTIDE SEQUENCE [LARGE SCALE GENOMIC DNA]</scope>
    <source>
        <strain evidence="4 5">PRL2010</strain>
    </source>
</reference>
<name>A0A0H3EDC2_BIFBP</name>
<feature type="compositionally biased region" description="Polar residues" evidence="2">
    <location>
        <begin position="387"/>
        <end position="400"/>
    </location>
</feature>
<dbReference type="InterPro" id="IPR057666">
    <property type="entry name" value="DrpA_SLOG"/>
</dbReference>
<gene>
    <name evidence="4" type="primary">smf</name>
    <name evidence="4" type="ordered locus">BBPR_1219</name>
</gene>
<feature type="domain" description="FAD-binding PCMH-type" evidence="3">
    <location>
        <begin position="125"/>
        <end position="301"/>
    </location>
</feature>
<dbReference type="InterPro" id="IPR016166">
    <property type="entry name" value="FAD-bd_PCMH"/>
</dbReference>
<dbReference type="PROSITE" id="PS51387">
    <property type="entry name" value="FAD_PCMH"/>
    <property type="match status" value="1"/>
</dbReference>
<dbReference type="KEGG" id="bbp:BBPR_1219"/>
<dbReference type="InterPro" id="IPR003488">
    <property type="entry name" value="DprA"/>
</dbReference>
<dbReference type="HOGENOM" id="CLU_029601_2_0_11"/>
<feature type="compositionally biased region" description="Basic and acidic residues" evidence="2">
    <location>
        <begin position="428"/>
        <end position="437"/>
    </location>
</feature>